<evidence type="ECO:0000313" key="1">
    <source>
        <dbReference type="EMBL" id="KPJ17855.1"/>
    </source>
</evidence>
<reference evidence="1 2" key="1">
    <citation type="journal article" date="2015" name="Nat. Commun.">
        <title>Outbred genome sequencing and CRISPR/Cas9 gene editing in butterflies.</title>
        <authorList>
            <person name="Li X."/>
            <person name="Fan D."/>
            <person name="Zhang W."/>
            <person name="Liu G."/>
            <person name="Zhang L."/>
            <person name="Zhao L."/>
            <person name="Fang X."/>
            <person name="Chen L."/>
            <person name="Dong Y."/>
            <person name="Chen Y."/>
            <person name="Ding Y."/>
            <person name="Zhao R."/>
            <person name="Feng M."/>
            <person name="Zhu Y."/>
            <person name="Feng Y."/>
            <person name="Jiang X."/>
            <person name="Zhu D."/>
            <person name="Xiang H."/>
            <person name="Feng X."/>
            <person name="Li S."/>
            <person name="Wang J."/>
            <person name="Zhang G."/>
            <person name="Kronforst M.R."/>
            <person name="Wang W."/>
        </authorList>
    </citation>
    <scope>NUCLEOTIDE SEQUENCE [LARGE SCALE GENOMIC DNA]</scope>
    <source>
        <strain evidence="1">Ya'a_city_454_Pm</strain>
        <tissue evidence="1">Whole body</tissue>
    </source>
</reference>
<proteinExistence type="predicted"/>
<organism evidence="1 2">
    <name type="scientific">Papilio machaon</name>
    <name type="common">Old World swallowtail butterfly</name>
    <dbReference type="NCBI Taxonomy" id="76193"/>
    <lineage>
        <taxon>Eukaryota</taxon>
        <taxon>Metazoa</taxon>
        <taxon>Ecdysozoa</taxon>
        <taxon>Arthropoda</taxon>
        <taxon>Hexapoda</taxon>
        <taxon>Insecta</taxon>
        <taxon>Pterygota</taxon>
        <taxon>Neoptera</taxon>
        <taxon>Endopterygota</taxon>
        <taxon>Lepidoptera</taxon>
        <taxon>Glossata</taxon>
        <taxon>Ditrysia</taxon>
        <taxon>Papilionoidea</taxon>
        <taxon>Papilionidae</taxon>
        <taxon>Papilioninae</taxon>
        <taxon>Papilio</taxon>
    </lineage>
</organism>
<dbReference type="InParanoid" id="A0A0N0PDS6"/>
<evidence type="ECO:0000313" key="2">
    <source>
        <dbReference type="Proteomes" id="UP000053240"/>
    </source>
</evidence>
<name>A0A0N0PDS6_PAPMA</name>
<dbReference type="AlphaFoldDB" id="A0A0N0PDS6"/>
<sequence>MIALKICVAPGLAHFHFVHAHGTLAELKSAFHDNNSIETSAMSRTRKWRQVRGCAGARVRGCAGARVCGCAGARVCGCAGARVRGAARATHREWVAASSSHLAGSSTPVLFALVQECNRI</sequence>
<keyword evidence="2" id="KW-1185">Reference proteome</keyword>
<gene>
    <name evidence="1" type="ORF">RR48_03996</name>
</gene>
<dbReference type="Proteomes" id="UP000053240">
    <property type="component" value="Unassembled WGS sequence"/>
</dbReference>
<protein>
    <submittedName>
        <fullName evidence="1">Uncharacterized protein</fullName>
    </submittedName>
</protein>
<dbReference type="EMBL" id="KQ460077">
    <property type="protein sequence ID" value="KPJ17855.1"/>
    <property type="molecule type" value="Genomic_DNA"/>
</dbReference>
<accession>A0A0N0PDS6</accession>